<dbReference type="RefSeq" id="WP_377556262.1">
    <property type="nucleotide sequence ID" value="NZ_JBHUHQ010000015.1"/>
</dbReference>
<dbReference type="InterPro" id="IPR034714">
    <property type="entry name" value="TagA_TarA"/>
</dbReference>
<keyword evidence="7" id="KW-1185">Reference proteome</keyword>
<evidence type="ECO:0000313" key="6">
    <source>
        <dbReference type="EMBL" id="MFD2044506.1"/>
    </source>
</evidence>
<keyword evidence="1 5" id="KW-0328">Glycosyltransferase</keyword>
<comment type="caution">
    <text evidence="6">The sequence shown here is derived from an EMBL/GenBank/DDBJ whole genome shotgun (WGS) entry which is preliminary data.</text>
</comment>
<dbReference type="EC" id="2.4.1.187" evidence="5"/>
<name>A0ABW4W0D2_9BACI</name>
<comment type="pathway">
    <text evidence="5">Cell wall biogenesis; teichoic acid biosynthesis.</text>
</comment>
<evidence type="ECO:0000313" key="7">
    <source>
        <dbReference type="Proteomes" id="UP001597383"/>
    </source>
</evidence>
<dbReference type="PANTHER" id="PTHR34136:SF1">
    <property type="entry name" value="UDP-N-ACETYL-D-MANNOSAMINURONIC ACID TRANSFERASE"/>
    <property type="match status" value="1"/>
</dbReference>
<evidence type="ECO:0000256" key="5">
    <source>
        <dbReference type="HAMAP-Rule" id="MF_02070"/>
    </source>
</evidence>
<evidence type="ECO:0000256" key="4">
    <source>
        <dbReference type="ARBA" id="ARBA00023316"/>
    </source>
</evidence>
<dbReference type="NCBIfam" id="TIGR00696">
    <property type="entry name" value="wecG_tagA_cpsF"/>
    <property type="match status" value="1"/>
</dbReference>
<keyword evidence="4 5" id="KW-0961">Cell wall biogenesis/degradation</keyword>
<dbReference type="HAMAP" id="MF_02070">
    <property type="entry name" value="TagA_TarA"/>
    <property type="match status" value="1"/>
</dbReference>
<accession>A0ABW4W0D2</accession>
<evidence type="ECO:0000256" key="3">
    <source>
        <dbReference type="ARBA" id="ARBA00022944"/>
    </source>
</evidence>
<protein>
    <recommendedName>
        <fullName evidence="5">N-acetylglucosaminyldiphosphoundecaprenol N-acetyl-beta-D-mannosaminyltransferase</fullName>
        <ecNumber evidence="5">2.4.1.187</ecNumber>
    </recommendedName>
    <alternativeName>
        <fullName evidence="5">N-acetylmannosaminyltransferase</fullName>
    </alternativeName>
    <alternativeName>
        <fullName evidence="5">UDP-N-acetylmannosamine transferase</fullName>
    </alternativeName>
    <alternativeName>
        <fullName evidence="5">UDP-N-acetylmannosamine:N-acetylglucosaminyl pyrophosphorylundecaprenol N-acetylmannosaminyltransferase</fullName>
    </alternativeName>
</protein>
<gene>
    <name evidence="6" type="ORF">ACFSJF_09530</name>
</gene>
<keyword evidence="3 5" id="KW-0777">Teichoic acid biosynthesis</keyword>
<keyword evidence="2 5" id="KW-0808">Transferase</keyword>
<proteinExistence type="inferred from homology"/>
<dbReference type="Proteomes" id="UP001597383">
    <property type="component" value="Unassembled WGS sequence"/>
</dbReference>
<dbReference type="PANTHER" id="PTHR34136">
    <property type="match status" value="1"/>
</dbReference>
<dbReference type="EMBL" id="JBHUHQ010000015">
    <property type="protein sequence ID" value="MFD2044506.1"/>
    <property type="molecule type" value="Genomic_DNA"/>
</dbReference>
<sequence length="246" mass="28379">MTNINRESHVSIMDISFINTTKDKLLNEHLYPKLNNGEKCFIVTANPEIVIKTKEKPNYKKIVQSADIVVPDGVGIVIASKHKKQPIHKRIPGFDLMLDLLYYANEEQLSVYFLGAQDDINEKAVKEVKKRFPNVKIAGYHHGFFKGLEAEIAKEVQNANADLVFVALGSPQQEQWIYNNINQFSKGLFMGVGGSFDVLSGESKRAPKTWIKLNLEWLYRLLKQPFRWKRILKVLEFMLRIFLKKE</sequence>
<dbReference type="Pfam" id="PF03808">
    <property type="entry name" value="Glyco_tran_WecG"/>
    <property type="match status" value="1"/>
</dbReference>
<organism evidence="6 7">
    <name type="scientific">Ornithinibacillus salinisoli</name>
    <dbReference type="NCBI Taxonomy" id="1848459"/>
    <lineage>
        <taxon>Bacteria</taxon>
        <taxon>Bacillati</taxon>
        <taxon>Bacillota</taxon>
        <taxon>Bacilli</taxon>
        <taxon>Bacillales</taxon>
        <taxon>Bacillaceae</taxon>
        <taxon>Ornithinibacillus</taxon>
    </lineage>
</organism>
<comment type="catalytic activity">
    <reaction evidence="5">
        <text>UDP-N-acetyl-alpha-D-mannosamine + N-acetyl-alpha-D-glucosaminyl-di-trans,octa-cis-undecaprenyl diphosphate = N-acetyl-beta-D-mannosaminyl-(1-&gt;4)-N-acetyl-alpha-D-glucosaminyl di-trans,octa-cis-undecaprenyl diphosphate + UDP + H(+)</text>
        <dbReference type="Rhea" id="RHEA:16053"/>
        <dbReference type="ChEBI" id="CHEBI:15378"/>
        <dbReference type="ChEBI" id="CHEBI:58223"/>
        <dbReference type="ChEBI" id="CHEBI:62959"/>
        <dbReference type="ChEBI" id="CHEBI:68623"/>
        <dbReference type="ChEBI" id="CHEBI:132210"/>
        <dbReference type="EC" id="2.4.1.187"/>
    </reaction>
</comment>
<reference evidence="7" key="1">
    <citation type="journal article" date="2019" name="Int. J. Syst. Evol. Microbiol.">
        <title>The Global Catalogue of Microorganisms (GCM) 10K type strain sequencing project: providing services to taxonomists for standard genome sequencing and annotation.</title>
        <authorList>
            <consortium name="The Broad Institute Genomics Platform"/>
            <consortium name="The Broad Institute Genome Sequencing Center for Infectious Disease"/>
            <person name="Wu L."/>
            <person name="Ma J."/>
        </authorList>
    </citation>
    <scope>NUCLEOTIDE SEQUENCE [LARGE SCALE GENOMIC DNA]</scope>
    <source>
        <strain evidence="7">R28</strain>
    </source>
</reference>
<dbReference type="CDD" id="cd06533">
    <property type="entry name" value="Glyco_transf_WecG_TagA"/>
    <property type="match status" value="1"/>
</dbReference>
<comment type="similarity">
    <text evidence="5">Belongs to the glycosyltransferase 26 family. TagA/TarA subfamily.</text>
</comment>
<comment type="function">
    <text evidence="5">Catalyzes the conversion of GlcNAc-PP-undecaprenol into ManNAc-GlcNAc-PP-undecaprenol, the first committed lipid intermediate in the de novo synthesis of teichoic acid.</text>
</comment>
<dbReference type="InterPro" id="IPR004629">
    <property type="entry name" value="WecG_TagA_CpsF"/>
</dbReference>
<evidence type="ECO:0000256" key="1">
    <source>
        <dbReference type="ARBA" id="ARBA00022676"/>
    </source>
</evidence>
<evidence type="ECO:0000256" key="2">
    <source>
        <dbReference type="ARBA" id="ARBA00022679"/>
    </source>
</evidence>